<dbReference type="Proteomes" id="UP001386955">
    <property type="component" value="Unassembled WGS sequence"/>
</dbReference>
<dbReference type="AlphaFoldDB" id="A0AAN9SPQ6"/>
<dbReference type="EMBL" id="JAYMYS010000003">
    <property type="protein sequence ID" value="KAK7401042.1"/>
    <property type="molecule type" value="Genomic_DNA"/>
</dbReference>
<evidence type="ECO:0000313" key="2">
    <source>
        <dbReference type="Proteomes" id="UP001386955"/>
    </source>
</evidence>
<sequence length="88" mass="9752">MNGNTTTLFERCERHVGKATTNVNANVVATTKEMRVGEGLDEGLGTAPSPPRFVVVPILLLRSQYVSVHNMKYHQDITQAQMSNPKRV</sequence>
<keyword evidence="2" id="KW-1185">Reference proteome</keyword>
<protein>
    <submittedName>
        <fullName evidence="1">Uncharacterized protein</fullName>
    </submittedName>
</protein>
<name>A0AAN9SPQ6_PSOTE</name>
<gene>
    <name evidence="1" type="ORF">VNO78_12354</name>
</gene>
<accession>A0AAN9SPQ6</accession>
<organism evidence="1 2">
    <name type="scientific">Psophocarpus tetragonolobus</name>
    <name type="common">Winged bean</name>
    <name type="synonym">Dolichos tetragonolobus</name>
    <dbReference type="NCBI Taxonomy" id="3891"/>
    <lineage>
        <taxon>Eukaryota</taxon>
        <taxon>Viridiplantae</taxon>
        <taxon>Streptophyta</taxon>
        <taxon>Embryophyta</taxon>
        <taxon>Tracheophyta</taxon>
        <taxon>Spermatophyta</taxon>
        <taxon>Magnoliopsida</taxon>
        <taxon>eudicotyledons</taxon>
        <taxon>Gunneridae</taxon>
        <taxon>Pentapetalae</taxon>
        <taxon>rosids</taxon>
        <taxon>fabids</taxon>
        <taxon>Fabales</taxon>
        <taxon>Fabaceae</taxon>
        <taxon>Papilionoideae</taxon>
        <taxon>50 kb inversion clade</taxon>
        <taxon>NPAAA clade</taxon>
        <taxon>indigoferoid/millettioid clade</taxon>
        <taxon>Phaseoleae</taxon>
        <taxon>Psophocarpus</taxon>
    </lineage>
</organism>
<evidence type="ECO:0000313" key="1">
    <source>
        <dbReference type="EMBL" id="KAK7401042.1"/>
    </source>
</evidence>
<comment type="caution">
    <text evidence="1">The sequence shown here is derived from an EMBL/GenBank/DDBJ whole genome shotgun (WGS) entry which is preliminary data.</text>
</comment>
<reference evidence="1 2" key="1">
    <citation type="submission" date="2024-01" db="EMBL/GenBank/DDBJ databases">
        <title>The genomes of 5 underutilized Papilionoideae crops provide insights into root nodulation and disease resistanc.</title>
        <authorList>
            <person name="Jiang F."/>
        </authorList>
    </citation>
    <scope>NUCLEOTIDE SEQUENCE [LARGE SCALE GENOMIC DNA]</scope>
    <source>
        <strain evidence="1">DUOXIRENSHENG_FW03</strain>
        <tissue evidence="1">Leaves</tissue>
    </source>
</reference>
<proteinExistence type="predicted"/>